<evidence type="ECO:0000313" key="2">
    <source>
        <dbReference type="Proteomes" id="UP000662783"/>
    </source>
</evidence>
<gene>
    <name evidence="1" type="ORF">JR347_10125</name>
</gene>
<proteinExistence type="predicted"/>
<sequence length="485" mass="54209">MNTIGQKLKLIGLVLILAVNQSYGQLTIHESEKYDADAKSGKYHSKSVSFSGLKSFELEYRGEIKVNSNDTDVTDISAGGYLEISKTTFGSKRAIVIEKKEGKLVKEYYEGRQRVAFEPDGKNWLAEILPDIVRSSPIAAEDRINRYFNQGGVRAVMNEISRLDGNHVQNVYGKILLSKKDLTKDQLKNSLVELCKEISSDYYKSSLLKDVADRFIKDKELSFAYFEAASRIDSDYYASTIYTGAIKEVELTDEILAKIVEASKNIGSDYYHATVLEEALDMRDLNDYRISLIIASTDDIGSDYYQAQVLSKAMKTRGLSDKSFNSIVNAIGNINSDYYMAEVFEEMLNNKIKGITAKTVAELLDEHMSSDYYKAAVLSNMLKKQELTLEAIKEVANTISNMGSSNYACEVIKDGAKNTRYDKAALIELIRACESIDSDYYASEALQSLASQVRNSDEDVKSAYRSAAKSISSDTYYGRTVKAID</sequence>
<dbReference type="AlphaFoldDB" id="A0A974WF77"/>
<protein>
    <submittedName>
        <fullName evidence="1">Uncharacterized protein</fullName>
    </submittedName>
</protein>
<dbReference type="RefSeq" id="WP_205720490.1">
    <property type="nucleotide sequence ID" value="NZ_CP070608.1"/>
</dbReference>
<name>A0A974WF77_9BACT</name>
<dbReference type="KEGG" id="fuv:JR347_10125"/>
<accession>A0A974WF77</accession>
<organism evidence="1 2">
    <name type="scientific">Fulvivirga lutea</name>
    <dbReference type="NCBI Taxonomy" id="2810512"/>
    <lineage>
        <taxon>Bacteria</taxon>
        <taxon>Pseudomonadati</taxon>
        <taxon>Bacteroidota</taxon>
        <taxon>Cytophagia</taxon>
        <taxon>Cytophagales</taxon>
        <taxon>Fulvivirgaceae</taxon>
        <taxon>Fulvivirga</taxon>
    </lineage>
</organism>
<dbReference type="Proteomes" id="UP000662783">
    <property type="component" value="Chromosome"/>
</dbReference>
<reference evidence="1" key="1">
    <citation type="submission" date="2021-02" db="EMBL/GenBank/DDBJ databases">
        <title>Fulvivirga sp. S481 isolated from sea water.</title>
        <authorList>
            <person name="Bae S.S."/>
            <person name="Baek K."/>
        </authorList>
    </citation>
    <scope>NUCLEOTIDE SEQUENCE</scope>
    <source>
        <strain evidence="1">S481</strain>
    </source>
</reference>
<evidence type="ECO:0000313" key="1">
    <source>
        <dbReference type="EMBL" id="QSE95977.1"/>
    </source>
</evidence>
<keyword evidence="2" id="KW-1185">Reference proteome</keyword>
<dbReference type="EMBL" id="CP070608">
    <property type="protein sequence ID" value="QSE95977.1"/>
    <property type="molecule type" value="Genomic_DNA"/>
</dbReference>